<evidence type="ECO:0000256" key="5">
    <source>
        <dbReference type="ARBA" id="ARBA00022833"/>
    </source>
</evidence>
<keyword evidence="5" id="KW-0862">Zinc</keyword>
<dbReference type="CDD" id="cd08071">
    <property type="entry name" value="MPN_DUF2466"/>
    <property type="match status" value="1"/>
</dbReference>
<dbReference type="InterPro" id="IPR037518">
    <property type="entry name" value="MPN"/>
</dbReference>
<keyword evidence="6" id="KW-0482">Metalloprotease</keyword>
<dbReference type="InterPro" id="IPR025657">
    <property type="entry name" value="RadC_JAB"/>
</dbReference>
<dbReference type="Proteomes" id="UP000257317">
    <property type="component" value="Unassembled WGS sequence"/>
</dbReference>
<organism evidence="9 10">
    <name type="scientific">Lactobacillus rodentium</name>
    <dbReference type="NCBI Taxonomy" id="947835"/>
    <lineage>
        <taxon>Bacteria</taxon>
        <taxon>Bacillati</taxon>
        <taxon>Bacillota</taxon>
        <taxon>Bacilli</taxon>
        <taxon>Lactobacillales</taxon>
        <taxon>Lactobacillaceae</taxon>
        <taxon>Lactobacillus</taxon>
    </lineage>
</organism>
<feature type="domain" description="MPN" evidence="8">
    <location>
        <begin position="87"/>
        <end position="209"/>
    </location>
</feature>
<protein>
    <submittedName>
        <fullName evidence="9">DNA repair protein RadC</fullName>
    </submittedName>
</protein>
<dbReference type="GO" id="GO:0006508">
    <property type="term" value="P:proteolysis"/>
    <property type="evidence" value="ECO:0007669"/>
    <property type="project" value="UniProtKB-KW"/>
</dbReference>
<reference evidence="10" key="1">
    <citation type="submission" date="2018-03" db="EMBL/GenBank/DDBJ databases">
        <title>New taxa in the Lactobacillus gasseri group.</title>
        <authorList>
            <person name="Tanizawa Y."/>
            <person name="Tohno M."/>
            <person name="Endo A."/>
            <person name="Arita M."/>
        </authorList>
    </citation>
    <scope>NUCLEOTIDE SEQUENCE [LARGE SCALE GENOMIC DNA]</scope>
    <source>
        <strain evidence="10">DSM 24759</strain>
    </source>
</reference>
<dbReference type="NCBIfam" id="TIGR00608">
    <property type="entry name" value="radc"/>
    <property type="match status" value="1"/>
</dbReference>
<name>A0A2Z6TPH0_9LACO</name>
<accession>A0A2Z6TPH0</accession>
<evidence type="ECO:0000313" key="9">
    <source>
        <dbReference type="EMBL" id="GBG04657.1"/>
    </source>
</evidence>
<comment type="similarity">
    <text evidence="1 7">Belongs to the UPF0758 family.</text>
</comment>
<evidence type="ECO:0000256" key="7">
    <source>
        <dbReference type="RuleBase" id="RU003797"/>
    </source>
</evidence>
<dbReference type="PANTHER" id="PTHR30471">
    <property type="entry name" value="DNA REPAIR PROTEIN RADC"/>
    <property type="match status" value="1"/>
</dbReference>
<dbReference type="EMBL" id="BFBY01000003">
    <property type="protein sequence ID" value="GBG04657.1"/>
    <property type="molecule type" value="Genomic_DNA"/>
</dbReference>
<keyword evidence="3" id="KW-0479">Metal-binding</keyword>
<gene>
    <name evidence="9" type="primary">radC</name>
    <name evidence="9" type="ORF">LrDSM24759_05710</name>
</gene>
<dbReference type="Gene3D" id="3.40.140.10">
    <property type="entry name" value="Cytidine Deaminase, domain 2"/>
    <property type="match status" value="1"/>
</dbReference>
<comment type="caution">
    <text evidence="9">The sequence shown here is derived from an EMBL/GenBank/DDBJ whole genome shotgun (WGS) entry which is preliminary data.</text>
</comment>
<dbReference type="PROSITE" id="PS01302">
    <property type="entry name" value="UPF0758"/>
    <property type="match status" value="1"/>
</dbReference>
<dbReference type="GO" id="GO:0008237">
    <property type="term" value="F:metallopeptidase activity"/>
    <property type="evidence" value="ECO:0007669"/>
    <property type="project" value="UniProtKB-KW"/>
</dbReference>
<evidence type="ECO:0000256" key="4">
    <source>
        <dbReference type="ARBA" id="ARBA00022801"/>
    </source>
</evidence>
<keyword evidence="4" id="KW-0378">Hydrolase</keyword>
<dbReference type="InterPro" id="IPR020891">
    <property type="entry name" value="UPF0758_CS"/>
</dbReference>
<dbReference type="RefSeq" id="WP_245953326.1">
    <property type="nucleotide sequence ID" value="NZ_BFBY01000003.1"/>
</dbReference>
<dbReference type="Pfam" id="PF04002">
    <property type="entry name" value="RadC"/>
    <property type="match status" value="1"/>
</dbReference>
<dbReference type="AlphaFoldDB" id="A0A2Z6TPH0"/>
<sequence>MFIIEKHNRPYPLQSDKELLLNLIKYLQQVKIMNFAQLQTWLSKLEISDFKTLWEFARSQKCSPQLALYLELIFKRIKQVETGKIETFCSSSQLGYYLCDKLCGQEQEQLFVIFLNTKNKIIAEKLIFQGTLNKAIVHPRDIFRWAVLYNCAGFILVHNHPSGDPTPSQQDLEISKKIKNSSKMMGLEFIDHFIVTDKNYLSMRETNLL</sequence>
<dbReference type="PANTHER" id="PTHR30471:SF3">
    <property type="entry name" value="UPF0758 PROTEIN YEES-RELATED"/>
    <property type="match status" value="1"/>
</dbReference>
<evidence type="ECO:0000256" key="3">
    <source>
        <dbReference type="ARBA" id="ARBA00022723"/>
    </source>
</evidence>
<keyword evidence="2" id="KW-0645">Protease</keyword>
<dbReference type="PROSITE" id="PS50249">
    <property type="entry name" value="MPN"/>
    <property type="match status" value="1"/>
</dbReference>
<evidence type="ECO:0000313" key="10">
    <source>
        <dbReference type="Proteomes" id="UP000257317"/>
    </source>
</evidence>
<dbReference type="GO" id="GO:0046872">
    <property type="term" value="F:metal ion binding"/>
    <property type="evidence" value="ECO:0007669"/>
    <property type="project" value="UniProtKB-KW"/>
</dbReference>
<evidence type="ECO:0000256" key="6">
    <source>
        <dbReference type="ARBA" id="ARBA00023049"/>
    </source>
</evidence>
<proteinExistence type="inferred from homology"/>
<evidence type="ECO:0000256" key="1">
    <source>
        <dbReference type="ARBA" id="ARBA00010243"/>
    </source>
</evidence>
<evidence type="ECO:0000256" key="2">
    <source>
        <dbReference type="ARBA" id="ARBA00022670"/>
    </source>
</evidence>
<evidence type="ECO:0000259" key="8">
    <source>
        <dbReference type="PROSITE" id="PS50249"/>
    </source>
</evidence>
<dbReference type="InterPro" id="IPR001405">
    <property type="entry name" value="UPF0758"/>
</dbReference>
<keyword evidence="10" id="KW-1185">Reference proteome</keyword>